<keyword evidence="3" id="KW-1185">Reference proteome</keyword>
<evidence type="ECO:0000313" key="3">
    <source>
        <dbReference type="Proteomes" id="UP000030745"/>
    </source>
</evidence>
<feature type="compositionally biased region" description="Polar residues" evidence="1">
    <location>
        <begin position="66"/>
        <end position="77"/>
    </location>
</feature>
<organism evidence="2 3">
    <name type="scientific">Saprolegnia parasitica (strain CBS 223.65)</name>
    <dbReference type="NCBI Taxonomy" id="695850"/>
    <lineage>
        <taxon>Eukaryota</taxon>
        <taxon>Sar</taxon>
        <taxon>Stramenopiles</taxon>
        <taxon>Oomycota</taxon>
        <taxon>Saprolegniomycetes</taxon>
        <taxon>Saprolegniales</taxon>
        <taxon>Saprolegniaceae</taxon>
        <taxon>Saprolegnia</taxon>
    </lineage>
</organism>
<feature type="compositionally biased region" description="Basic residues" evidence="1">
    <location>
        <begin position="32"/>
        <end position="43"/>
    </location>
</feature>
<dbReference type="GeneID" id="24139834"/>
<evidence type="ECO:0000256" key="1">
    <source>
        <dbReference type="SAM" id="MobiDB-lite"/>
    </source>
</evidence>
<dbReference type="VEuPathDB" id="FungiDB:SPRG_18309"/>
<sequence>MAAVVDRSAMRRSVSTASPSGGVWPTRTRPLATRRARRARGRKGYSAPSRVSCLRKRPDPSRRNGGLSSTGSRPPTVTESDFIEVLYAGSDDQQKSYLRQEYPTLLSHHQERFTVWPRPTQVCPVTPYSGRCAATSIAPSPCLATLIDTLRTSLGWTRHETSAFLKSLQTTAHVHSAVDYVCARRQALTLPLSVAYPRITRAVWSTLDEAAQQLLTPDDTSYIASLPSYVCS</sequence>
<dbReference type="KEGG" id="spar:SPRG_18309"/>
<protein>
    <submittedName>
        <fullName evidence="2">Uncharacterized protein</fullName>
    </submittedName>
</protein>
<accession>A0A067BCT7</accession>
<proteinExistence type="predicted"/>
<feature type="region of interest" description="Disordered" evidence="1">
    <location>
        <begin position="1"/>
        <end position="77"/>
    </location>
</feature>
<dbReference type="STRING" id="695850.A0A067BCT7"/>
<reference evidence="2 3" key="1">
    <citation type="journal article" date="2013" name="PLoS Genet.">
        <title>Distinctive expansion of potential virulence genes in the genome of the oomycete fish pathogen Saprolegnia parasitica.</title>
        <authorList>
            <person name="Jiang R.H."/>
            <person name="de Bruijn I."/>
            <person name="Haas B.J."/>
            <person name="Belmonte R."/>
            <person name="Lobach L."/>
            <person name="Christie J."/>
            <person name="van den Ackerveken G."/>
            <person name="Bottin A."/>
            <person name="Bulone V."/>
            <person name="Diaz-Moreno S.M."/>
            <person name="Dumas B."/>
            <person name="Fan L."/>
            <person name="Gaulin E."/>
            <person name="Govers F."/>
            <person name="Grenville-Briggs L.J."/>
            <person name="Horner N.R."/>
            <person name="Levin J.Z."/>
            <person name="Mammella M."/>
            <person name="Meijer H.J."/>
            <person name="Morris P."/>
            <person name="Nusbaum C."/>
            <person name="Oome S."/>
            <person name="Phillips A.J."/>
            <person name="van Rooyen D."/>
            <person name="Rzeszutek E."/>
            <person name="Saraiva M."/>
            <person name="Secombes C.J."/>
            <person name="Seidl M.F."/>
            <person name="Snel B."/>
            <person name="Stassen J.H."/>
            <person name="Sykes S."/>
            <person name="Tripathy S."/>
            <person name="van den Berg H."/>
            <person name="Vega-Arreguin J.C."/>
            <person name="Wawra S."/>
            <person name="Young S.K."/>
            <person name="Zeng Q."/>
            <person name="Dieguez-Uribeondo J."/>
            <person name="Russ C."/>
            <person name="Tyler B.M."/>
            <person name="van West P."/>
        </authorList>
    </citation>
    <scope>NUCLEOTIDE SEQUENCE [LARGE SCALE GENOMIC DNA]</scope>
    <source>
        <strain evidence="2 3">CBS 223.65</strain>
    </source>
</reference>
<dbReference type="EMBL" id="KK584301">
    <property type="protein sequence ID" value="KDO16154.1"/>
    <property type="molecule type" value="Genomic_DNA"/>
</dbReference>
<dbReference type="Proteomes" id="UP000030745">
    <property type="component" value="Unassembled WGS sequence"/>
</dbReference>
<evidence type="ECO:0000313" key="2">
    <source>
        <dbReference type="EMBL" id="KDO16154.1"/>
    </source>
</evidence>
<gene>
    <name evidence="2" type="ORF">SPRG_18309</name>
</gene>
<dbReference type="AlphaFoldDB" id="A0A067BCT7"/>
<dbReference type="RefSeq" id="XP_012213137.1">
    <property type="nucleotide sequence ID" value="XM_012357747.1"/>
</dbReference>
<name>A0A067BCT7_SAPPC</name>